<evidence type="ECO:0000256" key="1">
    <source>
        <dbReference type="SAM" id="MobiDB-lite"/>
    </source>
</evidence>
<organism evidence="2 3">
    <name type="scientific">Pararge aegeria aegeria</name>
    <dbReference type="NCBI Taxonomy" id="348720"/>
    <lineage>
        <taxon>Eukaryota</taxon>
        <taxon>Metazoa</taxon>
        <taxon>Ecdysozoa</taxon>
        <taxon>Arthropoda</taxon>
        <taxon>Hexapoda</taxon>
        <taxon>Insecta</taxon>
        <taxon>Pterygota</taxon>
        <taxon>Neoptera</taxon>
        <taxon>Endopterygota</taxon>
        <taxon>Lepidoptera</taxon>
        <taxon>Glossata</taxon>
        <taxon>Ditrysia</taxon>
        <taxon>Papilionoidea</taxon>
        <taxon>Nymphalidae</taxon>
        <taxon>Satyrinae</taxon>
        <taxon>Satyrini</taxon>
        <taxon>Parargina</taxon>
        <taxon>Pararge</taxon>
    </lineage>
</organism>
<dbReference type="OrthoDB" id="7466345at2759"/>
<evidence type="ECO:0000313" key="2">
    <source>
        <dbReference type="EMBL" id="CAH2234663.1"/>
    </source>
</evidence>
<name>A0A8S4RD73_9NEOP</name>
<protein>
    <submittedName>
        <fullName evidence="2">Jg17940 protein</fullName>
    </submittedName>
</protein>
<dbReference type="AlphaFoldDB" id="A0A8S4RD73"/>
<accession>A0A8S4RD73</accession>
<dbReference type="EMBL" id="CAKXAJ010025075">
    <property type="protein sequence ID" value="CAH2234663.1"/>
    <property type="molecule type" value="Genomic_DNA"/>
</dbReference>
<feature type="region of interest" description="Disordered" evidence="1">
    <location>
        <begin position="1"/>
        <end position="21"/>
    </location>
</feature>
<keyword evidence="3" id="KW-1185">Reference proteome</keyword>
<evidence type="ECO:0000313" key="3">
    <source>
        <dbReference type="Proteomes" id="UP000838756"/>
    </source>
</evidence>
<gene>
    <name evidence="2" type="primary">jg17940</name>
    <name evidence="2" type="ORF">PAEG_LOCUS12417</name>
</gene>
<dbReference type="Proteomes" id="UP000838756">
    <property type="component" value="Unassembled WGS sequence"/>
</dbReference>
<comment type="caution">
    <text evidence="2">The sequence shown here is derived from an EMBL/GenBank/DDBJ whole genome shotgun (WGS) entry which is preliminary data.</text>
</comment>
<reference evidence="2" key="1">
    <citation type="submission" date="2022-03" db="EMBL/GenBank/DDBJ databases">
        <authorList>
            <person name="Lindestad O."/>
        </authorList>
    </citation>
    <scope>NUCLEOTIDE SEQUENCE</scope>
</reference>
<sequence length="77" mass="8533">MLPCERNKQGGNFLGRARSHKAQLGTNRYTVAALVDPRRDGQTTSSASQIAAGSKWHKTVEFGIPYKRPMSSRDTQL</sequence>
<proteinExistence type="predicted"/>